<dbReference type="SMART" id="SM00679">
    <property type="entry name" value="CTNS"/>
    <property type="match status" value="2"/>
</dbReference>
<evidence type="ECO:0000313" key="7">
    <source>
        <dbReference type="EMBL" id="KAF7356190.1"/>
    </source>
</evidence>
<dbReference type="AlphaFoldDB" id="A0A8H6Y8B9"/>
<dbReference type="PANTHER" id="PTHR16201">
    <property type="entry name" value="SEVEN TRANSMEMBRANE PROTEIN 1-RELATED"/>
    <property type="match status" value="1"/>
</dbReference>
<dbReference type="Proteomes" id="UP000620124">
    <property type="component" value="Unassembled WGS sequence"/>
</dbReference>
<dbReference type="OrthoDB" id="407617at2759"/>
<dbReference type="InterPro" id="IPR051415">
    <property type="entry name" value="LAAT-1"/>
</dbReference>
<feature type="transmembrane region" description="Helical" evidence="6">
    <location>
        <begin position="174"/>
        <end position="194"/>
    </location>
</feature>
<keyword evidence="4 6" id="KW-0472">Membrane</keyword>
<dbReference type="PANTHER" id="PTHR16201:SF37">
    <property type="entry name" value="PQ-LOOP REPEAT-CONTAINING PROTEIN"/>
    <property type="match status" value="1"/>
</dbReference>
<keyword evidence="8" id="KW-1185">Reference proteome</keyword>
<evidence type="ECO:0000256" key="4">
    <source>
        <dbReference type="ARBA" id="ARBA00023136"/>
    </source>
</evidence>
<keyword evidence="3 6" id="KW-1133">Transmembrane helix</keyword>
<feature type="transmembrane region" description="Helical" evidence="6">
    <location>
        <begin position="111"/>
        <end position="128"/>
    </location>
</feature>
<evidence type="ECO:0000256" key="3">
    <source>
        <dbReference type="ARBA" id="ARBA00022989"/>
    </source>
</evidence>
<feature type="region of interest" description="Disordered" evidence="5">
    <location>
        <begin position="143"/>
        <end position="169"/>
    </location>
</feature>
<reference evidence="7" key="1">
    <citation type="submission" date="2020-05" db="EMBL/GenBank/DDBJ databases">
        <title>Mycena genomes resolve the evolution of fungal bioluminescence.</title>
        <authorList>
            <person name="Tsai I.J."/>
        </authorList>
    </citation>
    <scope>NUCLEOTIDE SEQUENCE</scope>
    <source>
        <strain evidence="7">CCC161011</strain>
    </source>
</reference>
<accession>A0A8H6Y8B9</accession>
<proteinExistence type="predicted"/>
<dbReference type="EMBL" id="JACAZI010000007">
    <property type="protein sequence ID" value="KAF7356190.1"/>
    <property type="molecule type" value="Genomic_DNA"/>
</dbReference>
<feature type="transmembrane region" description="Helical" evidence="6">
    <location>
        <begin position="78"/>
        <end position="99"/>
    </location>
</feature>
<evidence type="ECO:0000256" key="1">
    <source>
        <dbReference type="ARBA" id="ARBA00004141"/>
    </source>
</evidence>
<keyword evidence="2 6" id="KW-0812">Transmembrane</keyword>
<evidence type="ECO:0000313" key="8">
    <source>
        <dbReference type="Proteomes" id="UP000620124"/>
    </source>
</evidence>
<dbReference type="GO" id="GO:0016020">
    <property type="term" value="C:membrane"/>
    <property type="evidence" value="ECO:0007669"/>
    <property type="project" value="UniProtKB-SubCell"/>
</dbReference>
<name>A0A8H6Y8B9_9AGAR</name>
<gene>
    <name evidence="7" type="ORF">MVEN_00950300</name>
</gene>
<evidence type="ECO:0000256" key="2">
    <source>
        <dbReference type="ARBA" id="ARBA00022692"/>
    </source>
</evidence>
<protein>
    <submittedName>
        <fullName evidence="7">PQ-loop-domain-containing protein</fullName>
    </submittedName>
</protein>
<organism evidence="7 8">
    <name type="scientific">Mycena venus</name>
    <dbReference type="NCBI Taxonomy" id="2733690"/>
    <lineage>
        <taxon>Eukaryota</taxon>
        <taxon>Fungi</taxon>
        <taxon>Dikarya</taxon>
        <taxon>Basidiomycota</taxon>
        <taxon>Agaricomycotina</taxon>
        <taxon>Agaricomycetes</taxon>
        <taxon>Agaricomycetidae</taxon>
        <taxon>Agaricales</taxon>
        <taxon>Marasmiineae</taxon>
        <taxon>Mycenaceae</taxon>
        <taxon>Mycena</taxon>
    </lineage>
</organism>
<evidence type="ECO:0000256" key="6">
    <source>
        <dbReference type="SAM" id="Phobius"/>
    </source>
</evidence>
<comment type="subcellular location">
    <subcellularLocation>
        <location evidence="1">Membrane</location>
        <topology evidence="1">Multi-pass membrane protein</topology>
    </subcellularLocation>
</comment>
<dbReference type="Pfam" id="PF04193">
    <property type="entry name" value="PQ-loop"/>
    <property type="match status" value="2"/>
</dbReference>
<comment type="caution">
    <text evidence="7">The sequence shown here is derived from an EMBL/GenBank/DDBJ whole genome shotgun (WGS) entry which is preliminary data.</text>
</comment>
<dbReference type="InterPro" id="IPR006603">
    <property type="entry name" value="PQ-loop_rpt"/>
</dbReference>
<dbReference type="Gene3D" id="1.20.1280.290">
    <property type="match status" value="2"/>
</dbReference>
<sequence length="342" mass="38175">MSLIWVSPLKRSRIRCQEFSPFSPSPFRLDHLPARNHPAMRANPIAENVFGTMGTICWTVQVTPQVWKTWREKSTEGLSPWLVLTWGISTAFLGAYTIILDLSIPLVLEPHFFGFLCLVSWGQVLPILRRQALIHHIHRTRTRRHARHRRPRSGARPRRAPRVRRGQRARAARATDFFGLFGSALIGLGLAPQYVEIWRRREVVGISRVLLVLDMLGGVFMDLSLAFHDNFNVVAGITYSLIVPANSTSDPNQVLETIVLLAALILNPRAEKRRQRVASETGEKAADIRPRPALLSAAGVGSSWSTVKVDVGELRDEVGVLGSGTAVRDVAGRERDAVENEV</sequence>
<evidence type="ECO:0000256" key="5">
    <source>
        <dbReference type="SAM" id="MobiDB-lite"/>
    </source>
</evidence>